<sequence>MASSDSFVIYIRSSRDFNFAVLASSDDDISSLKKKAEAQHLALFPQNGRIVAQAIKIMHLGKVCSLPDNMPVRCLFDVDVDVDVDVDGDNKGIRLLFMDAVVLPPDSPQTHMHVLDNSGDPS</sequence>
<protein>
    <submittedName>
        <fullName evidence="1">Uncharacterized protein</fullName>
    </submittedName>
</protein>
<organism evidence="1 2">
    <name type="scientific">Carex littledalei</name>
    <dbReference type="NCBI Taxonomy" id="544730"/>
    <lineage>
        <taxon>Eukaryota</taxon>
        <taxon>Viridiplantae</taxon>
        <taxon>Streptophyta</taxon>
        <taxon>Embryophyta</taxon>
        <taxon>Tracheophyta</taxon>
        <taxon>Spermatophyta</taxon>
        <taxon>Magnoliopsida</taxon>
        <taxon>Liliopsida</taxon>
        <taxon>Poales</taxon>
        <taxon>Cyperaceae</taxon>
        <taxon>Cyperoideae</taxon>
        <taxon>Cariceae</taxon>
        <taxon>Carex</taxon>
        <taxon>Carex subgen. Euthyceras</taxon>
    </lineage>
</organism>
<keyword evidence="2" id="KW-1185">Reference proteome</keyword>
<reference evidence="1" key="1">
    <citation type="submission" date="2020-01" db="EMBL/GenBank/DDBJ databases">
        <title>Genome sequence of Kobresia littledalei, the first chromosome-level genome in the family Cyperaceae.</title>
        <authorList>
            <person name="Qu G."/>
        </authorList>
    </citation>
    <scope>NUCLEOTIDE SEQUENCE</scope>
    <source>
        <strain evidence="1">C.B.Clarke</strain>
        <tissue evidence="1">Leaf</tissue>
    </source>
</reference>
<proteinExistence type="predicted"/>
<comment type="caution">
    <text evidence="1">The sequence shown here is derived from an EMBL/GenBank/DDBJ whole genome shotgun (WGS) entry which is preliminary data.</text>
</comment>
<name>A0A833QZV8_9POAL</name>
<evidence type="ECO:0000313" key="2">
    <source>
        <dbReference type="Proteomes" id="UP000623129"/>
    </source>
</evidence>
<accession>A0A833QZV8</accession>
<dbReference type="Proteomes" id="UP000623129">
    <property type="component" value="Unassembled WGS sequence"/>
</dbReference>
<evidence type="ECO:0000313" key="1">
    <source>
        <dbReference type="EMBL" id="KAF3339515.1"/>
    </source>
</evidence>
<dbReference type="AlphaFoldDB" id="A0A833QZV8"/>
<dbReference type="EMBL" id="SWLB01000004">
    <property type="protein sequence ID" value="KAF3339515.1"/>
    <property type="molecule type" value="Genomic_DNA"/>
</dbReference>
<gene>
    <name evidence="1" type="ORF">FCM35_KLT16986</name>
</gene>